<proteinExistence type="predicted"/>
<protein>
    <submittedName>
        <fullName evidence="3">Uncharacterized protein</fullName>
    </submittedName>
</protein>
<comment type="caution">
    <text evidence="3">The sequence shown here is derived from an EMBL/GenBank/DDBJ whole genome shotgun (WGS) entry which is preliminary data.</text>
</comment>
<feature type="transmembrane region" description="Helical" evidence="2">
    <location>
        <begin position="6"/>
        <end position="25"/>
    </location>
</feature>
<keyword evidence="2" id="KW-1133">Transmembrane helix</keyword>
<evidence type="ECO:0000256" key="2">
    <source>
        <dbReference type="SAM" id="Phobius"/>
    </source>
</evidence>
<dbReference type="RefSeq" id="WP_153811174.1">
    <property type="nucleotide sequence ID" value="NZ_BDCO01000001.1"/>
</dbReference>
<dbReference type="STRING" id="690879.TSACC_14"/>
<evidence type="ECO:0000313" key="3">
    <source>
        <dbReference type="EMBL" id="GAT31456.1"/>
    </source>
</evidence>
<feature type="compositionally biased region" description="Polar residues" evidence="1">
    <location>
        <begin position="179"/>
        <end position="210"/>
    </location>
</feature>
<name>A0A146G3P8_TERSA</name>
<dbReference type="AlphaFoldDB" id="A0A146G3P8"/>
<reference evidence="4" key="1">
    <citation type="journal article" date="2017" name="Genome Announc.">
        <title>Draft Genome Sequence of Terrimicrobium sacchariphilum NM-5T, a Facultative Anaerobic Soil Bacterium of the Class Spartobacteria.</title>
        <authorList>
            <person name="Qiu Y.L."/>
            <person name="Tourlousse D.M."/>
            <person name="Matsuura N."/>
            <person name="Ohashi A."/>
            <person name="Sekiguchi Y."/>
        </authorList>
    </citation>
    <scope>NUCLEOTIDE SEQUENCE [LARGE SCALE GENOMIC DNA]</scope>
    <source>
        <strain evidence="4">NM-5</strain>
    </source>
</reference>
<feature type="compositionally biased region" description="Polar residues" evidence="1">
    <location>
        <begin position="66"/>
        <end position="81"/>
    </location>
</feature>
<feature type="region of interest" description="Disordered" evidence="1">
    <location>
        <begin position="170"/>
        <end position="210"/>
    </location>
</feature>
<sequence>MKKIPILLIGSLILNASLFLIIGAGGKKPTGTRTHAAGESTESAPRPQEKNTELSETVSPPLEPRASSSPQTPRLSANEASAYTAANSPVSPPASPYKTRTASTASALSPAISSVPSSSTSSGYVAPLPDAGSSAPIQSYPVAISIPAGPGNSITYRGQQAAITAARAATDSEPASLDASVTSVAGSAPNSSTAQTGNSTEAPQSSSMSFDDQLFRTKWGWEAYDQARKAASLAASAAATPGN</sequence>
<feature type="compositionally biased region" description="Low complexity" evidence="1">
    <location>
        <begin position="105"/>
        <end position="122"/>
    </location>
</feature>
<feature type="region of interest" description="Disordered" evidence="1">
    <location>
        <begin position="27"/>
        <end position="132"/>
    </location>
</feature>
<dbReference type="InParanoid" id="A0A146G3P8"/>
<dbReference type="EMBL" id="BDCO01000001">
    <property type="protein sequence ID" value="GAT31456.1"/>
    <property type="molecule type" value="Genomic_DNA"/>
</dbReference>
<organism evidence="3 4">
    <name type="scientific">Terrimicrobium sacchariphilum</name>
    <dbReference type="NCBI Taxonomy" id="690879"/>
    <lineage>
        <taxon>Bacteria</taxon>
        <taxon>Pseudomonadati</taxon>
        <taxon>Verrucomicrobiota</taxon>
        <taxon>Terrimicrobiia</taxon>
        <taxon>Terrimicrobiales</taxon>
        <taxon>Terrimicrobiaceae</taxon>
        <taxon>Terrimicrobium</taxon>
    </lineage>
</organism>
<evidence type="ECO:0000313" key="4">
    <source>
        <dbReference type="Proteomes" id="UP000076023"/>
    </source>
</evidence>
<evidence type="ECO:0000256" key="1">
    <source>
        <dbReference type="SAM" id="MobiDB-lite"/>
    </source>
</evidence>
<dbReference type="Proteomes" id="UP000076023">
    <property type="component" value="Unassembled WGS sequence"/>
</dbReference>
<keyword evidence="4" id="KW-1185">Reference proteome</keyword>
<accession>A0A146G3P8</accession>
<gene>
    <name evidence="3" type="ORF">TSACC_14</name>
</gene>
<keyword evidence="2" id="KW-0472">Membrane</keyword>
<keyword evidence="2" id="KW-0812">Transmembrane</keyword>